<evidence type="ECO:0000256" key="1">
    <source>
        <dbReference type="SAM" id="Phobius"/>
    </source>
</evidence>
<reference evidence="3" key="1">
    <citation type="submission" date="2020-07" db="EMBL/GenBank/DDBJ databases">
        <title>Huge and variable diversity of episymbiotic CPR bacteria and DPANN archaea in groundwater ecosystems.</title>
        <authorList>
            <person name="He C.Y."/>
            <person name="Keren R."/>
            <person name="Whittaker M."/>
            <person name="Farag I.F."/>
            <person name="Doudna J."/>
            <person name="Cate J.H.D."/>
            <person name="Banfield J.F."/>
        </authorList>
    </citation>
    <scope>NUCLEOTIDE SEQUENCE</scope>
    <source>
        <strain evidence="3">NC_groundwater_17_Pr7_B-0.1um_64_12</strain>
    </source>
</reference>
<gene>
    <name evidence="3" type="ORF">HYR64_05665</name>
</gene>
<sequence>MRPRLTREESAPRERFTFIEGMRGLAALYVVLGHLCSMSDPEALHRRPTDSPAWLQAVMAPFWHGHLAVAVFIVISGFCLQAALFPGRDGRLRDVRKFLKRRAWRILPPYYACLALSLVVAVTITSTQQGMPFDQYLPVTKANVIAHALMIHNLSPDWMYKINGVLWSIGIEFQLYFLFPLLVAVLFRVGRAGLVAVGSGVAGLILLAAPGAIKLYPWYLALFAVGMAAAHLAYRPALRGGVRPAGGLALAVVCGFGAVLATGQGASHLVGDALAGLAGAGVLYAGVVAPQLGLVRVLSRPSLVALGTMSYTLYLMHHPIEQIVYVNRPAGVQGETGVFLYLLAVGLPVILVGCAALWWMFERPFQKLPGRRRAAGPLAVVVERDAARAAARSA</sequence>
<dbReference type="EMBL" id="JACOSL010000036">
    <property type="protein sequence ID" value="MBI1756577.1"/>
    <property type="molecule type" value="Genomic_DNA"/>
</dbReference>
<feature type="transmembrane region" description="Helical" evidence="1">
    <location>
        <begin position="246"/>
        <end position="267"/>
    </location>
</feature>
<keyword evidence="3" id="KW-0012">Acyltransferase</keyword>
<keyword evidence="1" id="KW-1133">Transmembrane helix</keyword>
<feature type="transmembrane region" description="Helical" evidence="1">
    <location>
        <begin position="302"/>
        <end position="320"/>
    </location>
</feature>
<accession>A0A931LVQ3</accession>
<feature type="transmembrane region" description="Helical" evidence="1">
    <location>
        <begin position="273"/>
        <end position="295"/>
    </location>
</feature>
<dbReference type="Pfam" id="PF01757">
    <property type="entry name" value="Acyl_transf_3"/>
    <property type="match status" value="1"/>
</dbReference>
<feature type="transmembrane region" description="Helical" evidence="1">
    <location>
        <begin position="106"/>
        <end position="124"/>
    </location>
</feature>
<keyword evidence="1" id="KW-0812">Transmembrane</keyword>
<dbReference type="GO" id="GO:0009103">
    <property type="term" value="P:lipopolysaccharide biosynthetic process"/>
    <property type="evidence" value="ECO:0007669"/>
    <property type="project" value="TreeGrafter"/>
</dbReference>
<dbReference type="Proteomes" id="UP000727962">
    <property type="component" value="Unassembled WGS sequence"/>
</dbReference>
<protein>
    <submittedName>
        <fullName evidence="3">Acyltransferase</fullName>
    </submittedName>
</protein>
<feature type="transmembrane region" description="Helical" evidence="1">
    <location>
        <begin position="194"/>
        <end position="212"/>
    </location>
</feature>
<feature type="transmembrane region" description="Helical" evidence="1">
    <location>
        <begin position="165"/>
        <end position="187"/>
    </location>
</feature>
<feature type="transmembrane region" description="Helical" evidence="1">
    <location>
        <begin position="340"/>
        <end position="361"/>
    </location>
</feature>
<dbReference type="InterPro" id="IPR002656">
    <property type="entry name" value="Acyl_transf_3_dom"/>
</dbReference>
<feature type="transmembrane region" description="Helical" evidence="1">
    <location>
        <begin position="63"/>
        <end position="85"/>
    </location>
</feature>
<name>A0A931LVQ3_FIMGI</name>
<keyword evidence="1" id="KW-0472">Membrane</keyword>
<evidence type="ECO:0000313" key="3">
    <source>
        <dbReference type="EMBL" id="MBI1756577.1"/>
    </source>
</evidence>
<dbReference type="GO" id="GO:0016020">
    <property type="term" value="C:membrane"/>
    <property type="evidence" value="ECO:0007669"/>
    <property type="project" value="TreeGrafter"/>
</dbReference>
<proteinExistence type="predicted"/>
<dbReference type="InterPro" id="IPR050879">
    <property type="entry name" value="Acyltransferase_3"/>
</dbReference>
<dbReference type="PANTHER" id="PTHR23028">
    <property type="entry name" value="ACETYLTRANSFERASE"/>
    <property type="match status" value="1"/>
</dbReference>
<organism evidence="3 4">
    <name type="scientific">Fimbriimonas ginsengisoli</name>
    <dbReference type="NCBI Taxonomy" id="1005039"/>
    <lineage>
        <taxon>Bacteria</taxon>
        <taxon>Bacillati</taxon>
        <taxon>Armatimonadota</taxon>
        <taxon>Fimbriimonadia</taxon>
        <taxon>Fimbriimonadales</taxon>
        <taxon>Fimbriimonadaceae</taxon>
        <taxon>Fimbriimonas</taxon>
    </lineage>
</organism>
<feature type="transmembrane region" description="Helical" evidence="1">
    <location>
        <begin position="218"/>
        <end position="234"/>
    </location>
</feature>
<feature type="domain" description="Acyltransferase 3" evidence="2">
    <location>
        <begin position="17"/>
        <end position="355"/>
    </location>
</feature>
<dbReference type="AlphaFoldDB" id="A0A931LVQ3"/>
<comment type="caution">
    <text evidence="3">The sequence shown here is derived from an EMBL/GenBank/DDBJ whole genome shotgun (WGS) entry which is preliminary data.</text>
</comment>
<evidence type="ECO:0000259" key="2">
    <source>
        <dbReference type="Pfam" id="PF01757"/>
    </source>
</evidence>
<dbReference type="PANTHER" id="PTHR23028:SF53">
    <property type="entry name" value="ACYL_TRANSF_3 DOMAIN-CONTAINING PROTEIN"/>
    <property type="match status" value="1"/>
</dbReference>
<dbReference type="GO" id="GO:0016747">
    <property type="term" value="F:acyltransferase activity, transferring groups other than amino-acyl groups"/>
    <property type="evidence" value="ECO:0007669"/>
    <property type="project" value="InterPro"/>
</dbReference>
<keyword evidence="3" id="KW-0808">Transferase</keyword>
<evidence type="ECO:0000313" key="4">
    <source>
        <dbReference type="Proteomes" id="UP000727962"/>
    </source>
</evidence>